<feature type="signal peptide" evidence="1">
    <location>
        <begin position="1"/>
        <end position="27"/>
    </location>
</feature>
<gene>
    <name evidence="2" type="ORF">G2W53_008878</name>
</gene>
<reference evidence="2" key="1">
    <citation type="submission" date="2020-09" db="EMBL/GenBank/DDBJ databases">
        <title>Genome-Enabled Discovery of Anthraquinone Biosynthesis in Senna tora.</title>
        <authorList>
            <person name="Kang S.-H."/>
            <person name="Pandey R.P."/>
            <person name="Lee C.-M."/>
            <person name="Sim J.-S."/>
            <person name="Jeong J.-T."/>
            <person name="Choi B.-S."/>
            <person name="Jung M."/>
            <person name="Ginzburg D."/>
            <person name="Zhao K."/>
            <person name="Won S.Y."/>
            <person name="Oh T.-J."/>
            <person name="Yu Y."/>
            <person name="Kim N.-H."/>
            <person name="Lee O.R."/>
            <person name="Lee T.-H."/>
            <person name="Bashyal P."/>
            <person name="Kim T.-S."/>
            <person name="Lee W.-H."/>
            <person name="Kawkins C."/>
            <person name="Kim C.-K."/>
            <person name="Kim J.S."/>
            <person name="Ahn B.O."/>
            <person name="Rhee S.Y."/>
            <person name="Sohng J.K."/>
        </authorList>
    </citation>
    <scope>NUCLEOTIDE SEQUENCE</scope>
    <source>
        <tissue evidence="2">Leaf</tissue>
    </source>
</reference>
<dbReference type="AlphaFoldDB" id="A0A834WX62"/>
<keyword evidence="1" id="KW-0732">Signal</keyword>
<name>A0A834WX62_9FABA</name>
<protein>
    <submittedName>
        <fullName evidence="2">ACT domain repeat 6 isoform 1</fullName>
    </submittedName>
</protein>
<comment type="caution">
    <text evidence="2">The sequence shown here is derived from an EMBL/GenBank/DDBJ whole genome shotgun (WGS) entry which is preliminary data.</text>
</comment>
<evidence type="ECO:0000256" key="1">
    <source>
        <dbReference type="SAM" id="SignalP"/>
    </source>
</evidence>
<sequence length="77" mass="8037">MEGNVVKKMVLMLMMVVMGMLVFGVQSGESAIAIPMNPCTLPQCIAACKKALKAKYMSASCSTTSQGKLCICLGGST</sequence>
<organism evidence="2 3">
    <name type="scientific">Senna tora</name>
    <dbReference type="NCBI Taxonomy" id="362788"/>
    <lineage>
        <taxon>Eukaryota</taxon>
        <taxon>Viridiplantae</taxon>
        <taxon>Streptophyta</taxon>
        <taxon>Embryophyta</taxon>
        <taxon>Tracheophyta</taxon>
        <taxon>Spermatophyta</taxon>
        <taxon>Magnoliopsida</taxon>
        <taxon>eudicotyledons</taxon>
        <taxon>Gunneridae</taxon>
        <taxon>Pentapetalae</taxon>
        <taxon>rosids</taxon>
        <taxon>fabids</taxon>
        <taxon>Fabales</taxon>
        <taxon>Fabaceae</taxon>
        <taxon>Caesalpinioideae</taxon>
        <taxon>Cassia clade</taxon>
        <taxon>Senna</taxon>
    </lineage>
</organism>
<dbReference type="EMBL" id="JAAIUW010000004">
    <property type="protein sequence ID" value="KAF7834019.1"/>
    <property type="molecule type" value="Genomic_DNA"/>
</dbReference>
<proteinExistence type="predicted"/>
<evidence type="ECO:0000313" key="3">
    <source>
        <dbReference type="Proteomes" id="UP000634136"/>
    </source>
</evidence>
<evidence type="ECO:0000313" key="2">
    <source>
        <dbReference type="EMBL" id="KAF7834019.1"/>
    </source>
</evidence>
<accession>A0A834WX62</accession>
<dbReference type="Proteomes" id="UP000634136">
    <property type="component" value="Unassembled WGS sequence"/>
</dbReference>
<keyword evidence="3" id="KW-1185">Reference proteome</keyword>
<feature type="chain" id="PRO_5032928052" evidence="1">
    <location>
        <begin position="28"/>
        <end position="77"/>
    </location>
</feature>